<keyword evidence="2" id="KW-1133">Transmembrane helix</keyword>
<dbReference type="Proteomes" id="UP000636505">
    <property type="component" value="Unassembled WGS sequence"/>
</dbReference>
<gene>
    <name evidence="3" type="ORF">IQ241_21410</name>
</gene>
<keyword evidence="2" id="KW-0472">Membrane</keyword>
<protein>
    <submittedName>
        <fullName evidence="3">Uncharacterized protein</fullName>
    </submittedName>
</protein>
<proteinExistence type="predicted"/>
<keyword evidence="4" id="KW-1185">Reference proteome</keyword>
<name>A0A8J7DPK0_9CYAN</name>
<dbReference type="AlphaFoldDB" id="A0A8J7DPK0"/>
<feature type="transmembrane region" description="Helical" evidence="2">
    <location>
        <begin position="6"/>
        <end position="25"/>
    </location>
</feature>
<dbReference type="EMBL" id="JADEXG010000068">
    <property type="protein sequence ID" value="MBE9079820.1"/>
    <property type="molecule type" value="Genomic_DNA"/>
</dbReference>
<reference evidence="3" key="1">
    <citation type="submission" date="2020-10" db="EMBL/GenBank/DDBJ databases">
        <authorList>
            <person name="Castelo-Branco R."/>
            <person name="Eusebio N."/>
            <person name="Adriana R."/>
            <person name="Vieira A."/>
            <person name="Brugerolle De Fraissinette N."/>
            <person name="Rezende De Castro R."/>
            <person name="Schneider M.P."/>
            <person name="Vasconcelos V."/>
            <person name="Leao P.N."/>
        </authorList>
    </citation>
    <scope>NUCLEOTIDE SEQUENCE</scope>
    <source>
        <strain evidence="3">LEGE 07310</strain>
    </source>
</reference>
<comment type="caution">
    <text evidence="3">The sequence shown here is derived from an EMBL/GenBank/DDBJ whole genome shotgun (WGS) entry which is preliminary data.</text>
</comment>
<keyword evidence="2" id="KW-0812">Transmembrane</keyword>
<feature type="region of interest" description="Disordered" evidence="1">
    <location>
        <begin position="44"/>
        <end position="150"/>
    </location>
</feature>
<sequence length="150" mass="15832">MANFTNKYVVGGVIFGILLLVIYGARASNRFAGWVDGDEVRTAESGSGRFVSSDSSQSAGRSADGETRIVQQPSADLSPLEQAGELPQRQTSQVQTADSSDNFTDTTVPTLAQDSTNLSNQPDASEVNDAADTLEPEPAATPQPAVRALW</sequence>
<evidence type="ECO:0000313" key="4">
    <source>
        <dbReference type="Proteomes" id="UP000636505"/>
    </source>
</evidence>
<accession>A0A8J7DPK0</accession>
<organism evidence="3 4">
    <name type="scientific">Vasconcelosia minhoensis LEGE 07310</name>
    <dbReference type="NCBI Taxonomy" id="915328"/>
    <lineage>
        <taxon>Bacteria</taxon>
        <taxon>Bacillati</taxon>
        <taxon>Cyanobacteriota</taxon>
        <taxon>Cyanophyceae</taxon>
        <taxon>Nodosilineales</taxon>
        <taxon>Cymatolegaceae</taxon>
        <taxon>Vasconcelosia</taxon>
        <taxon>Vasconcelosia minhoensis</taxon>
    </lineage>
</organism>
<evidence type="ECO:0000256" key="1">
    <source>
        <dbReference type="SAM" id="MobiDB-lite"/>
    </source>
</evidence>
<dbReference type="RefSeq" id="WP_193911157.1">
    <property type="nucleotide sequence ID" value="NZ_JADEXG010000068.1"/>
</dbReference>
<feature type="compositionally biased region" description="Low complexity" evidence="1">
    <location>
        <begin position="45"/>
        <end position="62"/>
    </location>
</feature>
<feature type="compositionally biased region" description="Polar residues" evidence="1">
    <location>
        <begin position="88"/>
        <end position="123"/>
    </location>
</feature>
<evidence type="ECO:0000313" key="3">
    <source>
        <dbReference type="EMBL" id="MBE9079820.1"/>
    </source>
</evidence>
<evidence type="ECO:0000256" key="2">
    <source>
        <dbReference type="SAM" id="Phobius"/>
    </source>
</evidence>